<dbReference type="AlphaFoldDB" id="A0A4Z2IQ28"/>
<reference evidence="1 2" key="1">
    <citation type="submission" date="2019-03" db="EMBL/GenBank/DDBJ databases">
        <title>First draft genome of Liparis tanakae, snailfish: a comprehensive survey of snailfish specific genes.</title>
        <authorList>
            <person name="Kim W."/>
            <person name="Song I."/>
            <person name="Jeong J.-H."/>
            <person name="Kim D."/>
            <person name="Kim S."/>
            <person name="Ryu S."/>
            <person name="Song J.Y."/>
            <person name="Lee S.K."/>
        </authorList>
    </citation>
    <scope>NUCLEOTIDE SEQUENCE [LARGE SCALE GENOMIC DNA]</scope>
    <source>
        <tissue evidence="1">Muscle</tissue>
    </source>
</reference>
<dbReference type="Proteomes" id="UP000314294">
    <property type="component" value="Unassembled WGS sequence"/>
</dbReference>
<sequence length="59" mass="6647">MLRGVLPKFIVGDSRPLCRFESPRLKYCMHIRLSCVGANLSSEFKNLDSDLPVTTLFAC</sequence>
<gene>
    <name evidence="1" type="ORF">EYF80_010518</name>
</gene>
<proteinExistence type="predicted"/>
<comment type="caution">
    <text evidence="1">The sequence shown here is derived from an EMBL/GenBank/DDBJ whole genome shotgun (WGS) entry which is preliminary data.</text>
</comment>
<evidence type="ECO:0000313" key="1">
    <source>
        <dbReference type="EMBL" id="TNN79273.1"/>
    </source>
</evidence>
<keyword evidence="2" id="KW-1185">Reference proteome</keyword>
<dbReference type="EMBL" id="SRLO01000066">
    <property type="protein sequence ID" value="TNN79273.1"/>
    <property type="molecule type" value="Genomic_DNA"/>
</dbReference>
<name>A0A4Z2IQ28_9TELE</name>
<evidence type="ECO:0000313" key="2">
    <source>
        <dbReference type="Proteomes" id="UP000314294"/>
    </source>
</evidence>
<accession>A0A4Z2IQ28</accession>
<protein>
    <submittedName>
        <fullName evidence="1">Uncharacterized protein</fullName>
    </submittedName>
</protein>
<organism evidence="1 2">
    <name type="scientific">Liparis tanakae</name>
    <name type="common">Tanaka's snailfish</name>
    <dbReference type="NCBI Taxonomy" id="230148"/>
    <lineage>
        <taxon>Eukaryota</taxon>
        <taxon>Metazoa</taxon>
        <taxon>Chordata</taxon>
        <taxon>Craniata</taxon>
        <taxon>Vertebrata</taxon>
        <taxon>Euteleostomi</taxon>
        <taxon>Actinopterygii</taxon>
        <taxon>Neopterygii</taxon>
        <taxon>Teleostei</taxon>
        <taxon>Neoteleostei</taxon>
        <taxon>Acanthomorphata</taxon>
        <taxon>Eupercaria</taxon>
        <taxon>Perciformes</taxon>
        <taxon>Cottioidei</taxon>
        <taxon>Cottales</taxon>
        <taxon>Liparidae</taxon>
        <taxon>Liparis</taxon>
    </lineage>
</organism>